<organism evidence="1 2">
    <name type="scientific">Akanthomyces lecanii RCEF 1005</name>
    <dbReference type="NCBI Taxonomy" id="1081108"/>
    <lineage>
        <taxon>Eukaryota</taxon>
        <taxon>Fungi</taxon>
        <taxon>Dikarya</taxon>
        <taxon>Ascomycota</taxon>
        <taxon>Pezizomycotina</taxon>
        <taxon>Sordariomycetes</taxon>
        <taxon>Hypocreomycetidae</taxon>
        <taxon>Hypocreales</taxon>
        <taxon>Cordycipitaceae</taxon>
        <taxon>Akanthomyces</taxon>
        <taxon>Cordyceps confragosa</taxon>
    </lineage>
</organism>
<dbReference type="EMBL" id="AZHF01000003">
    <property type="protein sequence ID" value="OAA78626.1"/>
    <property type="molecule type" value="Genomic_DNA"/>
</dbReference>
<gene>
    <name evidence="1" type="ORF">LEL_05449</name>
</gene>
<dbReference type="STRING" id="1081108.A0A168I232"/>
<evidence type="ECO:0000313" key="2">
    <source>
        <dbReference type="Proteomes" id="UP000076881"/>
    </source>
</evidence>
<accession>A0A168I232</accession>
<evidence type="ECO:0000313" key="1">
    <source>
        <dbReference type="EMBL" id="OAA78626.1"/>
    </source>
</evidence>
<dbReference type="AlphaFoldDB" id="A0A168I232"/>
<protein>
    <submittedName>
        <fullName evidence="1">Uncharacterized protein</fullName>
    </submittedName>
</protein>
<dbReference type="OrthoDB" id="5132818at2759"/>
<reference evidence="1 2" key="1">
    <citation type="journal article" date="2016" name="Genome Biol. Evol.">
        <title>Divergent and convergent evolution of fungal pathogenicity.</title>
        <authorList>
            <person name="Shang Y."/>
            <person name="Xiao G."/>
            <person name="Zheng P."/>
            <person name="Cen K."/>
            <person name="Zhan S."/>
            <person name="Wang C."/>
        </authorList>
    </citation>
    <scope>NUCLEOTIDE SEQUENCE [LARGE SCALE GENOMIC DNA]</scope>
    <source>
        <strain evidence="1 2">RCEF 1005</strain>
    </source>
</reference>
<sequence>MRLIRQVAVAGTLAAQHLVRLAYAQNSSLPEHCDLTIQQAAEGGFFNSTGTGKIQFARQDSQHPLEPWYMTQTLHVTRDEKDAWRTQSLTVFLSVPESFVGSDEANKTNVCAYRMRGLNATAHDDGSCDELLSDDCLDAIDDLPAMPDSDGNCPSVNVQDACGQGFFLSTDPRLSCGILGVARPFNFSSSACSISGLPGSDLPDNYRTFTGIGTVTLSLTPETDDDPYAMYDLRVRQPAPVLIKARLGASGSVAYQQQKMLCIAPNKVVEGSRRPEGDFPPSSASGAERPRAMILALAVSLAVAGGML</sequence>
<keyword evidence="2" id="KW-1185">Reference proteome</keyword>
<dbReference type="Proteomes" id="UP000076881">
    <property type="component" value="Unassembled WGS sequence"/>
</dbReference>
<comment type="caution">
    <text evidence="1">The sequence shown here is derived from an EMBL/GenBank/DDBJ whole genome shotgun (WGS) entry which is preliminary data.</text>
</comment>
<proteinExistence type="predicted"/>
<name>A0A168I232_CORDF</name>